<keyword evidence="2" id="KW-1133">Transmembrane helix</keyword>
<dbReference type="InterPro" id="IPR011044">
    <property type="entry name" value="Quino_amine_DH_bsu"/>
</dbReference>
<dbReference type="GO" id="GO:0004674">
    <property type="term" value="F:protein serine/threonine kinase activity"/>
    <property type="evidence" value="ECO:0007669"/>
    <property type="project" value="TreeGrafter"/>
</dbReference>
<dbReference type="RefSeq" id="WP_197013965.1">
    <property type="nucleotide sequence ID" value="NZ_BAABES010000002.1"/>
</dbReference>
<evidence type="ECO:0000256" key="2">
    <source>
        <dbReference type="SAM" id="Phobius"/>
    </source>
</evidence>
<dbReference type="SUPFAM" id="SSF50998">
    <property type="entry name" value="Quinoprotein alcohol dehydrogenase-like"/>
    <property type="match status" value="1"/>
</dbReference>
<keyword evidence="5" id="KW-1185">Reference proteome</keyword>
<evidence type="ECO:0000313" key="5">
    <source>
        <dbReference type="Proteomes" id="UP000614047"/>
    </source>
</evidence>
<dbReference type="InterPro" id="IPR015943">
    <property type="entry name" value="WD40/YVTN_repeat-like_dom_sf"/>
</dbReference>
<reference evidence="4" key="1">
    <citation type="submission" date="2020-11" db="EMBL/GenBank/DDBJ databases">
        <title>Sequencing the genomes of 1000 actinobacteria strains.</title>
        <authorList>
            <person name="Klenk H.-P."/>
        </authorList>
    </citation>
    <scope>NUCLEOTIDE SEQUENCE</scope>
    <source>
        <strain evidence="4">DSM 43175</strain>
    </source>
</reference>
<protein>
    <submittedName>
        <fullName evidence="4">WD40 repeat protein</fullName>
    </submittedName>
</protein>
<dbReference type="InterPro" id="IPR051681">
    <property type="entry name" value="Ser/Thr_Kinases-Pseudokinases"/>
</dbReference>
<dbReference type="Proteomes" id="UP000614047">
    <property type="component" value="Unassembled WGS sequence"/>
</dbReference>
<comment type="caution">
    <text evidence="4">The sequence shown here is derived from an EMBL/GenBank/DDBJ whole genome shotgun (WGS) entry which is preliminary data.</text>
</comment>
<sequence length="1170" mass="125256">MVAPLLPGDPRQLGAFYLDGRLGAGGQGVVYEGYGPGGERVAVKALHGVSDRDRDLLRREVSAWRKVAPFCTTKVLHADLDGPVPFVVSEYVAGPDLRQAVGGPDGRYGPEQLRRLAIGLATALVAIHQAGVVHRDLKPENILLGPDGPRVIDFGIAGNEDLSTTTGAVKGTLRYMPPERYRGSRGDAKVDVWGWGAVILFAATGRAAFDGETVPAIAAQVATHEPDTSVLDEPLRSLVAAALSKDPAERPASEDLLLRLAGGVNLAEAAGEAVPTRTPARAERSRAEMAEAVFAGLDPAAREAVPRVFLRLVAPGERAEDTLRSARRDEFTDDQTGAQAVERVLRGFTGAGILVWEGESVTLAGAALIRSWPRLRAWVEAERAGLGVHQDLVGASRLWDGHGRKNSDLYQGTALARAQSWAVTGRRQLTLNVVERAFLEAAAMLARRRGRFRALLSAVLAVLLVIAVGAAAVAIDQRQTVAGQRDRAASAQIAGLAMSVRRTDPDLARRLAVAAWSISGTAEAWSALLTVRHQWENRAVKLTGSEVYVSDLDGTGRTMVAASGTRVSLWNVDTGRRLASYTAPSSVDRLDISEDGRTVALRTGRDRQAIVLDAPGLRLRNGHRYPAAGDLREGELELSPAGAYLAVSGPGGEEKGVAVWDTRTGRRVFEQATGKYLRPSFSPEENVLSLSGQDGVGWIDLATGKRLAVPDLHREGLALAPVRFSPDGVWAVLQNDQGGRLVSVGRGPDQDLKGSPDTPMAEMRFSPDGRYVISGFTVWEVSGIGDGKPIIRYPITPDECAGRTIRFSANGSELRCVSPDGVLRSLDVAHFTRPALAAAHGYGETAASRDGSTLALSYGDKVEIWSTAPLAERFELPVPGTSLGGVGLKLSRDGRLLALGHREIDDEIEIWDLTKRAKLGVLPASVPPTSTLGSDFAQGLDFAPGNRSLVRRQTERGSAVLKYWDLTTMKVIREMREGPTSVEFHPDGKAVLATPSPGLLAFPSGKAIKAGPRNLWLSRFSTDGRTLFQHPEPNSSRILTFDARTMRPRGDGLRTGSVPGGGGPPPVAHSSDDRLIATPHGTGDAAQIKLWDLRTRTQFGIALTGHLDFVVAMTFTPDDSALISVGQDGRFVRYTIAPRLLADELCGKAGALTEAEWKARIPDVPYRRNC</sequence>
<evidence type="ECO:0000259" key="3">
    <source>
        <dbReference type="PROSITE" id="PS50011"/>
    </source>
</evidence>
<dbReference type="InterPro" id="IPR008271">
    <property type="entry name" value="Ser/Thr_kinase_AS"/>
</dbReference>
<dbReference type="PROSITE" id="PS00108">
    <property type="entry name" value="PROTEIN_KINASE_ST"/>
    <property type="match status" value="1"/>
</dbReference>
<dbReference type="SUPFAM" id="SSF56112">
    <property type="entry name" value="Protein kinase-like (PK-like)"/>
    <property type="match status" value="1"/>
</dbReference>
<gene>
    <name evidence="4" type="ORF">IW256_005798</name>
</gene>
<dbReference type="InterPro" id="IPR011009">
    <property type="entry name" value="Kinase-like_dom_sf"/>
</dbReference>
<organism evidence="4 5">
    <name type="scientific">Actinomadura viridis</name>
    <dbReference type="NCBI Taxonomy" id="58110"/>
    <lineage>
        <taxon>Bacteria</taxon>
        <taxon>Bacillati</taxon>
        <taxon>Actinomycetota</taxon>
        <taxon>Actinomycetes</taxon>
        <taxon>Streptosporangiales</taxon>
        <taxon>Thermomonosporaceae</taxon>
        <taxon>Actinomadura</taxon>
    </lineage>
</organism>
<dbReference type="PROSITE" id="PS50011">
    <property type="entry name" value="PROTEIN_KINASE_DOM"/>
    <property type="match status" value="1"/>
</dbReference>
<dbReference type="InterPro" id="IPR049052">
    <property type="entry name" value="nSTAND1"/>
</dbReference>
<evidence type="ECO:0000256" key="1">
    <source>
        <dbReference type="SAM" id="MobiDB-lite"/>
    </source>
</evidence>
<feature type="region of interest" description="Disordered" evidence="1">
    <location>
        <begin position="1048"/>
        <end position="1079"/>
    </location>
</feature>
<dbReference type="GO" id="GO:0005524">
    <property type="term" value="F:ATP binding"/>
    <property type="evidence" value="ECO:0007669"/>
    <property type="project" value="InterPro"/>
</dbReference>
<name>A0A931GM47_9ACTN</name>
<accession>A0A931GM47</accession>
<dbReference type="Pfam" id="PF20703">
    <property type="entry name" value="nSTAND1"/>
    <property type="match status" value="1"/>
</dbReference>
<keyword evidence="2" id="KW-0812">Transmembrane</keyword>
<dbReference type="InterPro" id="IPR000719">
    <property type="entry name" value="Prot_kinase_dom"/>
</dbReference>
<dbReference type="Gene3D" id="2.130.10.10">
    <property type="entry name" value="YVTN repeat-like/Quinoprotein amine dehydrogenase"/>
    <property type="match status" value="4"/>
</dbReference>
<proteinExistence type="predicted"/>
<dbReference type="SMART" id="SM00220">
    <property type="entry name" value="S_TKc"/>
    <property type="match status" value="1"/>
</dbReference>
<dbReference type="EMBL" id="JADOUA010000001">
    <property type="protein sequence ID" value="MBG6091685.1"/>
    <property type="molecule type" value="Genomic_DNA"/>
</dbReference>
<dbReference type="CDD" id="cd14014">
    <property type="entry name" value="STKc_PknB_like"/>
    <property type="match status" value="1"/>
</dbReference>
<feature type="domain" description="Protein kinase" evidence="3">
    <location>
        <begin position="16"/>
        <end position="266"/>
    </location>
</feature>
<dbReference type="PANTHER" id="PTHR44329">
    <property type="entry name" value="SERINE/THREONINE-PROTEIN KINASE TNNI3K-RELATED"/>
    <property type="match status" value="1"/>
</dbReference>
<dbReference type="Gene3D" id="1.10.510.10">
    <property type="entry name" value="Transferase(Phosphotransferase) domain 1"/>
    <property type="match status" value="1"/>
</dbReference>
<dbReference type="SUPFAM" id="SSF50969">
    <property type="entry name" value="YVTN repeat-like/Quinoprotein amine dehydrogenase"/>
    <property type="match status" value="1"/>
</dbReference>
<keyword evidence="2" id="KW-0472">Membrane</keyword>
<feature type="transmembrane region" description="Helical" evidence="2">
    <location>
        <begin position="454"/>
        <end position="475"/>
    </location>
</feature>
<dbReference type="Pfam" id="PF00069">
    <property type="entry name" value="Pkinase"/>
    <property type="match status" value="1"/>
</dbReference>
<evidence type="ECO:0000313" key="4">
    <source>
        <dbReference type="EMBL" id="MBG6091685.1"/>
    </source>
</evidence>
<dbReference type="InterPro" id="IPR011047">
    <property type="entry name" value="Quinoprotein_ADH-like_sf"/>
</dbReference>
<dbReference type="AlphaFoldDB" id="A0A931GM47"/>